<evidence type="ECO:0000313" key="2">
    <source>
        <dbReference type="EMBL" id="KAF7280750.1"/>
    </source>
</evidence>
<dbReference type="EMBL" id="JAACXV010000276">
    <property type="protein sequence ID" value="KAF7280750.1"/>
    <property type="molecule type" value="Genomic_DNA"/>
</dbReference>
<dbReference type="Gene3D" id="1.25.40.10">
    <property type="entry name" value="Tetratricopeptide repeat domain"/>
    <property type="match status" value="1"/>
</dbReference>
<name>A0A834IN15_RHYFE</name>
<dbReference type="OrthoDB" id="539634at2759"/>
<evidence type="ECO:0000256" key="1">
    <source>
        <dbReference type="ARBA" id="ARBA00006995"/>
    </source>
</evidence>
<dbReference type="GO" id="GO:0006570">
    <property type="term" value="P:tyrosine metabolic process"/>
    <property type="evidence" value="ECO:0007669"/>
    <property type="project" value="TreeGrafter"/>
</dbReference>
<dbReference type="Proteomes" id="UP000625711">
    <property type="component" value="Unassembled WGS sequence"/>
</dbReference>
<proteinExistence type="inferred from homology"/>
<dbReference type="PANTHER" id="PTHR21405">
    <property type="entry name" value="CDNA SEQUENCE BC021608"/>
    <property type="match status" value="1"/>
</dbReference>
<comment type="similarity">
    <text evidence="1">Belongs to the TTC36 family.</text>
</comment>
<protein>
    <recommendedName>
        <fullName evidence="4">Tetratricopeptide repeat protein 36</fullName>
    </recommendedName>
</protein>
<gene>
    <name evidence="2" type="ORF">GWI33_005532</name>
</gene>
<keyword evidence="3" id="KW-1185">Reference proteome</keyword>
<dbReference type="InterPro" id="IPR038906">
    <property type="entry name" value="TTC36"/>
</dbReference>
<reference evidence="2" key="1">
    <citation type="submission" date="2020-08" db="EMBL/GenBank/DDBJ databases">
        <title>Genome sequencing and assembly of the red palm weevil Rhynchophorus ferrugineus.</title>
        <authorList>
            <person name="Dias G.B."/>
            <person name="Bergman C.M."/>
            <person name="Manee M."/>
        </authorList>
    </citation>
    <scope>NUCLEOTIDE SEQUENCE</scope>
    <source>
        <strain evidence="2">AA-2017</strain>
        <tissue evidence="2">Whole larva</tissue>
    </source>
</reference>
<dbReference type="SUPFAM" id="SSF48452">
    <property type="entry name" value="TPR-like"/>
    <property type="match status" value="1"/>
</dbReference>
<dbReference type="InterPro" id="IPR019734">
    <property type="entry name" value="TPR_rpt"/>
</dbReference>
<dbReference type="SMART" id="SM00028">
    <property type="entry name" value="TPR"/>
    <property type="match status" value="2"/>
</dbReference>
<evidence type="ECO:0000313" key="3">
    <source>
        <dbReference type="Proteomes" id="UP000625711"/>
    </source>
</evidence>
<evidence type="ECO:0008006" key="4">
    <source>
        <dbReference type="Google" id="ProtNLM"/>
    </source>
</evidence>
<sequence>MALGDYDKAVLTCVFNPNLPIEEVEVNPTAELKDEEQCTSLNLQTQQIEIEAIRLAECGKLEDALNLINSAIELAPERPSLYNNKAHMLQYLRRFDDAFETLTLCIALCTQKHRKTLSQACAQRGVLHKRAKRLKEARMDFEEAAKLGSTFAKSQLIDLNPYAAICNQMLRQVMDELN</sequence>
<dbReference type="InterPro" id="IPR011990">
    <property type="entry name" value="TPR-like_helical_dom_sf"/>
</dbReference>
<dbReference type="AlphaFoldDB" id="A0A834IN15"/>
<organism evidence="2 3">
    <name type="scientific">Rhynchophorus ferrugineus</name>
    <name type="common">Red palm weevil</name>
    <name type="synonym">Curculio ferrugineus</name>
    <dbReference type="NCBI Taxonomy" id="354439"/>
    <lineage>
        <taxon>Eukaryota</taxon>
        <taxon>Metazoa</taxon>
        <taxon>Ecdysozoa</taxon>
        <taxon>Arthropoda</taxon>
        <taxon>Hexapoda</taxon>
        <taxon>Insecta</taxon>
        <taxon>Pterygota</taxon>
        <taxon>Neoptera</taxon>
        <taxon>Endopterygota</taxon>
        <taxon>Coleoptera</taxon>
        <taxon>Polyphaga</taxon>
        <taxon>Cucujiformia</taxon>
        <taxon>Curculionidae</taxon>
        <taxon>Dryophthorinae</taxon>
        <taxon>Rhynchophorus</taxon>
    </lineage>
</organism>
<dbReference type="PANTHER" id="PTHR21405:SF0">
    <property type="entry name" value="TETRATRICOPEPTIDE REPEAT PROTEIN 36"/>
    <property type="match status" value="1"/>
</dbReference>
<accession>A0A834IN15</accession>
<comment type="caution">
    <text evidence="2">The sequence shown here is derived from an EMBL/GenBank/DDBJ whole genome shotgun (WGS) entry which is preliminary data.</text>
</comment>